<feature type="region of interest" description="Disordered" evidence="1">
    <location>
        <begin position="21"/>
        <end position="62"/>
    </location>
</feature>
<evidence type="ECO:0000313" key="2">
    <source>
        <dbReference type="EMBL" id="TQE13823.1"/>
    </source>
</evidence>
<accession>A0A540NT49</accession>
<sequence length="62" mass="7321">MEERLYIKTKETKRVLLFCTKTSGKPSKARGHHQKTPATNQEQKKYIKLQNIHSKPKQNEKI</sequence>
<comment type="caution">
    <text evidence="2">The sequence shown here is derived from an EMBL/GenBank/DDBJ whole genome shotgun (WGS) entry which is preliminary data.</text>
</comment>
<evidence type="ECO:0008006" key="4">
    <source>
        <dbReference type="Google" id="ProtNLM"/>
    </source>
</evidence>
<dbReference type="EMBL" id="VIEB01000008">
    <property type="protein sequence ID" value="TQE13823.1"/>
    <property type="molecule type" value="Genomic_DNA"/>
</dbReference>
<gene>
    <name evidence="2" type="ORF">C1H46_000454</name>
</gene>
<evidence type="ECO:0000313" key="3">
    <source>
        <dbReference type="Proteomes" id="UP000315295"/>
    </source>
</evidence>
<organism evidence="2 3">
    <name type="scientific">Malus baccata</name>
    <name type="common">Siberian crab apple</name>
    <name type="synonym">Pyrus baccata</name>
    <dbReference type="NCBI Taxonomy" id="106549"/>
    <lineage>
        <taxon>Eukaryota</taxon>
        <taxon>Viridiplantae</taxon>
        <taxon>Streptophyta</taxon>
        <taxon>Embryophyta</taxon>
        <taxon>Tracheophyta</taxon>
        <taxon>Spermatophyta</taxon>
        <taxon>Magnoliopsida</taxon>
        <taxon>eudicotyledons</taxon>
        <taxon>Gunneridae</taxon>
        <taxon>Pentapetalae</taxon>
        <taxon>rosids</taxon>
        <taxon>fabids</taxon>
        <taxon>Rosales</taxon>
        <taxon>Rosaceae</taxon>
        <taxon>Amygdaloideae</taxon>
        <taxon>Maleae</taxon>
        <taxon>Malus</taxon>
    </lineage>
</organism>
<name>A0A540NT49_MALBA</name>
<reference evidence="2 3" key="1">
    <citation type="journal article" date="2019" name="G3 (Bethesda)">
        <title>Sequencing of a Wild Apple (Malus baccata) Genome Unravels the Differences Between Cultivated and Wild Apple Species Regarding Disease Resistance and Cold Tolerance.</title>
        <authorList>
            <person name="Chen X."/>
        </authorList>
    </citation>
    <scope>NUCLEOTIDE SEQUENCE [LARGE SCALE GENOMIC DNA]</scope>
    <source>
        <strain evidence="3">cv. Shandingzi</strain>
        <tissue evidence="2">Leaves</tissue>
    </source>
</reference>
<keyword evidence="3" id="KW-1185">Reference proteome</keyword>
<protein>
    <recommendedName>
        <fullName evidence="4">Ribosomal protein L33</fullName>
    </recommendedName>
</protein>
<proteinExistence type="predicted"/>
<dbReference type="Proteomes" id="UP000315295">
    <property type="component" value="Unassembled WGS sequence"/>
</dbReference>
<dbReference type="AlphaFoldDB" id="A0A540NT49"/>
<evidence type="ECO:0000256" key="1">
    <source>
        <dbReference type="SAM" id="MobiDB-lite"/>
    </source>
</evidence>